<evidence type="ECO:0000313" key="5">
    <source>
        <dbReference type="Proteomes" id="UP000285278"/>
    </source>
</evidence>
<organism evidence="4 5">
    <name type="scientific">Corynebacterium falsenii</name>
    <dbReference type="NCBI Taxonomy" id="108486"/>
    <lineage>
        <taxon>Bacteria</taxon>
        <taxon>Bacillati</taxon>
        <taxon>Actinomycetota</taxon>
        <taxon>Actinomycetes</taxon>
        <taxon>Mycobacteriales</taxon>
        <taxon>Corynebacteriaceae</taxon>
        <taxon>Corynebacterium</taxon>
    </lineage>
</organism>
<proteinExistence type="predicted"/>
<gene>
    <name evidence="4" type="ORF">D3M95_01835</name>
</gene>
<dbReference type="STRING" id="1451189.CFAL_00555"/>
<dbReference type="InterPro" id="IPR054255">
    <property type="entry name" value="DUF6986"/>
</dbReference>
<dbReference type="AlphaFoldDB" id="A0A418Q8T0"/>
<dbReference type="Pfam" id="PF22484">
    <property type="entry name" value="DUF6986"/>
    <property type="match status" value="1"/>
</dbReference>
<evidence type="ECO:0000313" key="4">
    <source>
        <dbReference type="EMBL" id="RIX36070.1"/>
    </source>
</evidence>
<evidence type="ECO:0000256" key="3">
    <source>
        <dbReference type="ARBA" id="ARBA00022842"/>
    </source>
</evidence>
<evidence type="ECO:0000256" key="1">
    <source>
        <dbReference type="ARBA" id="ARBA00001946"/>
    </source>
</evidence>
<comment type="cofactor">
    <cofactor evidence="1">
        <name>Mg(2+)</name>
        <dbReference type="ChEBI" id="CHEBI:18420"/>
    </cofactor>
</comment>
<dbReference type="PANTHER" id="PTHR32308:SF10">
    <property type="entry name" value="CITRATE LYASE SUBUNIT BETA"/>
    <property type="match status" value="1"/>
</dbReference>
<dbReference type="SUPFAM" id="SSF51621">
    <property type="entry name" value="Phosphoenolpyruvate/pyruvate domain"/>
    <property type="match status" value="1"/>
</dbReference>
<protein>
    <recommendedName>
        <fullName evidence="6">Aldolase</fullName>
    </recommendedName>
</protein>
<dbReference type="GO" id="GO:0003824">
    <property type="term" value="F:catalytic activity"/>
    <property type="evidence" value="ECO:0007669"/>
    <property type="project" value="InterPro"/>
</dbReference>
<reference evidence="4 5" key="1">
    <citation type="submission" date="2018-09" db="EMBL/GenBank/DDBJ databases">
        <title>Optimization and identification of Corynebacterium falsenii FN1-14 from fish paste.</title>
        <authorList>
            <person name="Daroonpunt R."/>
            <person name="Tanasupawat S."/>
        </authorList>
    </citation>
    <scope>NUCLEOTIDE SEQUENCE [LARGE SCALE GENOMIC DNA]</scope>
    <source>
        <strain evidence="4 5">FN1-14</strain>
    </source>
</reference>
<dbReference type="RefSeq" id="WP_119664255.1">
    <property type="nucleotide sequence ID" value="NZ_QXJK01000002.1"/>
</dbReference>
<name>A0A418Q8T0_9CORY</name>
<dbReference type="GO" id="GO:0006107">
    <property type="term" value="P:oxaloacetate metabolic process"/>
    <property type="evidence" value="ECO:0007669"/>
    <property type="project" value="TreeGrafter"/>
</dbReference>
<accession>A0A418Q8T0</accession>
<keyword evidence="2" id="KW-0479">Metal-binding</keyword>
<evidence type="ECO:0008006" key="6">
    <source>
        <dbReference type="Google" id="ProtNLM"/>
    </source>
</evidence>
<sequence>MISPLSRRAADLAAARLTATDPKVTGEWSSPLSWRQPIHTVYIPASTFFLDATPHPPHTLPQRWGQQIVDVLQERAEESATATDAARDLAESLGVEDPQRGASLAVDKLLREPIEDVRIDFEDGFTQRGVPSERRDEQESDFAAQAADLLVDWLLDDGTGAPPFCGIRFKSFDPLVRERGIDTLITVLTGLHERGVLQALYRPDSPRFDPRALRLTFPKVQDTSQVEALVEILQMLEAEWGLDAQGAQIRFEIQVETPQAVIGDDGLIEAARMIKAAQGRCLSLHYGTYDYSAFLGVDPAQQSMEHPVADTAKGLLQVVARSHGVELSDGSTNRIPVGSSAAMEQAWALHYRLVTRHLTRGIRQGWDLHPHQLITRHLATIAYFRRDWELSARRLKAYVAGDTSEWMDEPATAKMLASFLRRAHACGAITDAEVCTAGVTAGQLVQLEATGRLTDHPTDQE</sequence>
<dbReference type="PANTHER" id="PTHR32308">
    <property type="entry name" value="LYASE BETA SUBUNIT, PUTATIVE (AFU_ORTHOLOGUE AFUA_4G13030)-RELATED"/>
    <property type="match status" value="1"/>
</dbReference>
<dbReference type="InterPro" id="IPR015813">
    <property type="entry name" value="Pyrv/PenolPyrv_kinase-like_dom"/>
</dbReference>
<evidence type="ECO:0000256" key="2">
    <source>
        <dbReference type="ARBA" id="ARBA00022723"/>
    </source>
</evidence>
<keyword evidence="3" id="KW-0460">Magnesium</keyword>
<dbReference type="OrthoDB" id="9808769at2"/>
<dbReference type="Gene3D" id="3.20.20.60">
    <property type="entry name" value="Phosphoenolpyruvate-binding domains"/>
    <property type="match status" value="1"/>
</dbReference>
<dbReference type="EMBL" id="QXJK01000002">
    <property type="protein sequence ID" value="RIX36070.1"/>
    <property type="molecule type" value="Genomic_DNA"/>
</dbReference>
<comment type="caution">
    <text evidence="4">The sequence shown here is derived from an EMBL/GenBank/DDBJ whole genome shotgun (WGS) entry which is preliminary data.</text>
</comment>
<dbReference type="Proteomes" id="UP000285278">
    <property type="component" value="Unassembled WGS sequence"/>
</dbReference>
<dbReference type="InterPro" id="IPR040442">
    <property type="entry name" value="Pyrv_kinase-like_dom_sf"/>
</dbReference>
<dbReference type="GO" id="GO:0000287">
    <property type="term" value="F:magnesium ion binding"/>
    <property type="evidence" value="ECO:0007669"/>
    <property type="project" value="TreeGrafter"/>
</dbReference>
<keyword evidence="5" id="KW-1185">Reference proteome</keyword>